<feature type="transmembrane region" description="Helical" evidence="1">
    <location>
        <begin position="12"/>
        <end position="31"/>
    </location>
</feature>
<gene>
    <name evidence="2" type="ORF">JK636_11155</name>
</gene>
<accession>A0ABS1TAD6</accession>
<comment type="caution">
    <text evidence="2">The sequence shown here is derived from an EMBL/GenBank/DDBJ whole genome shotgun (WGS) entry which is preliminary data.</text>
</comment>
<keyword evidence="1" id="KW-0472">Membrane</keyword>
<evidence type="ECO:0000313" key="2">
    <source>
        <dbReference type="EMBL" id="MBL4936318.1"/>
    </source>
</evidence>
<reference evidence="2 3" key="1">
    <citation type="submission" date="2021-01" db="EMBL/GenBank/DDBJ databases">
        <title>Genome public.</title>
        <authorList>
            <person name="Liu C."/>
            <person name="Sun Q."/>
        </authorList>
    </citation>
    <scope>NUCLEOTIDE SEQUENCE [LARGE SCALE GENOMIC DNA]</scope>
    <source>
        <strain evidence="2 3">YIM B02515</strain>
    </source>
</reference>
<evidence type="ECO:0008006" key="4">
    <source>
        <dbReference type="Google" id="ProtNLM"/>
    </source>
</evidence>
<feature type="transmembrane region" description="Helical" evidence="1">
    <location>
        <begin position="112"/>
        <end position="131"/>
    </location>
</feature>
<sequence length="417" mass="48666">MSWARQIKILQSISTNMFFYIIWGIASFIILSNKIDYRLFLIALISSFLGEFIFSRWINKALILIPVSFGVILVYLISKGSGILFNSLFIVFTIYIASSFDNEEINYEVYKARAKQALSIILIIGLVIPIIDADLTKSILKFYIMFVISVIWSLREARSYAYKLRGKNSFKVNIGLTAVLLLLSVDKIFSAFINFFNSIFSTISRWMDYIINFIIDCLGLVMNKPIQYIVDHLQPIFAKSKLFKNQNIEVKVQENNELIKKGGEGFVPPIWLTNLIKVILLVLILYIVYRFLLKDKFYKFGHDDRIVEEKREKIKRDKQNGNFFTRAIQNLITPKDFRSQILNVYRKFETKTFEKGIFKSYMTAKQLETHTRVNIENPQGISKLTEVYNEAKFSNHGVNEEKVKIIKEEFNNIKKQL</sequence>
<dbReference type="Proteomes" id="UP000632377">
    <property type="component" value="Unassembled WGS sequence"/>
</dbReference>
<keyword evidence="1" id="KW-0812">Transmembrane</keyword>
<keyword evidence="3" id="KW-1185">Reference proteome</keyword>
<feature type="transmembrane region" description="Helical" evidence="1">
    <location>
        <begin position="37"/>
        <end position="54"/>
    </location>
</feature>
<feature type="transmembrane region" description="Helical" evidence="1">
    <location>
        <begin position="61"/>
        <end position="77"/>
    </location>
</feature>
<name>A0ABS1TAD6_9CLOT</name>
<feature type="transmembrane region" description="Helical" evidence="1">
    <location>
        <begin position="174"/>
        <end position="196"/>
    </location>
</feature>
<keyword evidence="1" id="KW-1133">Transmembrane helix</keyword>
<organism evidence="2 3">
    <name type="scientific">Clostridium rhizosphaerae</name>
    <dbReference type="NCBI Taxonomy" id="2803861"/>
    <lineage>
        <taxon>Bacteria</taxon>
        <taxon>Bacillati</taxon>
        <taxon>Bacillota</taxon>
        <taxon>Clostridia</taxon>
        <taxon>Eubacteriales</taxon>
        <taxon>Clostridiaceae</taxon>
        <taxon>Clostridium</taxon>
    </lineage>
</organism>
<dbReference type="RefSeq" id="WP_202749047.1">
    <property type="nucleotide sequence ID" value="NZ_JAESWC010000004.1"/>
</dbReference>
<dbReference type="EMBL" id="JAESWC010000004">
    <property type="protein sequence ID" value="MBL4936318.1"/>
    <property type="molecule type" value="Genomic_DNA"/>
</dbReference>
<feature type="transmembrane region" description="Helical" evidence="1">
    <location>
        <begin position="270"/>
        <end position="289"/>
    </location>
</feature>
<proteinExistence type="predicted"/>
<evidence type="ECO:0000256" key="1">
    <source>
        <dbReference type="SAM" id="Phobius"/>
    </source>
</evidence>
<evidence type="ECO:0000313" key="3">
    <source>
        <dbReference type="Proteomes" id="UP000632377"/>
    </source>
</evidence>
<protein>
    <recommendedName>
        <fullName evidence="4">DUF4129 domain-containing protein</fullName>
    </recommendedName>
</protein>